<dbReference type="InterPro" id="IPR031330">
    <property type="entry name" value="Gly_Hdrlase_35_cat"/>
</dbReference>
<keyword evidence="7" id="KW-1185">Reference proteome</keyword>
<dbReference type="GO" id="GO:0005975">
    <property type="term" value="P:carbohydrate metabolic process"/>
    <property type="evidence" value="ECO:0007669"/>
    <property type="project" value="InterPro"/>
</dbReference>
<dbReference type="Gene3D" id="2.102.20.10">
    <property type="entry name" value="Beta-galactosidase, domain 2"/>
    <property type="match status" value="1"/>
</dbReference>
<feature type="domain" description="Beta-galactosidase" evidence="5">
    <location>
        <begin position="443"/>
        <end position="597"/>
    </location>
</feature>
<organism evidence="6 7">
    <name type="scientific">Draconibacterium aestuarii</name>
    <dbReference type="NCBI Taxonomy" id="2998507"/>
    <lineage>
        <taxon>Bacteria</taxon>
        <taxon>Pseudomonadati</taxon>
        <taxon>Bacteroidota</taxon>
        <taxon>Bacteroidia</taxon>
        <taxon>Marinilabiliales</taxon>
        <taxon>Prolixibacteraceae</taxon>
        <taxon>Draconibacterium</taxon>
    </lineage>
</organism>
<evidence type="ECO:0000313" key="6">
    <source>
        <dbReference type="EMBL" id="MCY1719989.1"/>
    </source>
</evidence>
<keyword evidence="6" id="KW-0326">Glycosidase</keyword>
<dbReference type="RefSeq" id="WP_343332319.1">
    <property type="nucleotide sequence ID" value="NZ_JAPOHD010000012.1"/>
</dbReference>
<sequence>MKRVILLVLVFCLSLPALWAQKNYEIDIRSQDNSIKTGHLDLGGSNPRGDSISVNNRYIELNQKPFFPIVGEFHFSRYPNQYWEESILKMKAAGLNVIATYVFWNMHEREKGVFDWAGDLNLRRFIELCEKHDVYVIVRIGPFCHGEIRNGGLPDWLYGQNFDVRSNDPEYLFYVDRLYQNIGKQLQGMLFKDGGKIIGIQLENEFQHSAASWGLHYPGSPREYTSARRDKEITQAGVGTGIDNRFASYGKNHMNTLKRLAKEAGLDVPIYNATGWGNASIVENGSIPVMAAYTYPTWTNCVPSNFYLFKDIHKNPDYSPVSYSPEDYPSISAELGSGIMITNSRRPEVPYESHVPLIVRILGSGSNGIGYYMFHGGSTPQIDNVFYSEEVGGLPKINYDFQAPIGEFGQVRPSYAYLKTLHLFLHSYGEKLAPMVTILPETNRQIEKENTEILRYAVRAKNNSGFVFMHNYQDHIENSDLTDLSVSIKTANATIRIPAEGGFTMKEDESIIMPFNLVLGGANISYATVQPLTSFENKGNEYHVFFTVDGIKPEIVFSKLDNKIEMTGCKRSKGSSGDKITSDSEIFSFSFKKADGKTVNFLIVPRDMANQAWLFDNQLLFTDATVTDNLGTFNIFSTNETNVALSFYPVVIEIPNVSGAKIAKMKPIAENMSSYNFEFNEVKPAIEIMRSDDRHATVQVDKESLSGLNDVFLKVNYIGDRSMAFIDGKLVADHFYYGLPWEIGLRKFGFDLKPGNLQFFFHPLQKDAEYMIDLDQEKLFGDGTQKRILNVGDIEVLPEYKANMTINQ</sequence>
<feature type="chain" id="PRO_5040893181" evidence="3">
    <location>
        <begin position="20"/>
        <end position="808"/>
    </location>
</feature>
<dbReference type="GO" id="GO:0004565">
    <property type="term" value="F:beta-galactosidase activity"/>
    <property type="evidence" value="ECO:0007669"/>
    <property type="project" value="UniProtKB-EC"/>
</dbReference>
<reference evidence="6" key="1">
    <citation type="submission" date="2022-11" db="EMBL/GenBank/DDBJ databases">
        <title>Marilongibacter aestuarii gen. nov., sp. nov., isolated from tidal flat sediment.</title>
        <authorList>
            <person name="Jiayan W."/>
        </authorList>
    </citation>
    <scope>NUCLEOTIDE SEQUENCE</scope>
    <source>
        <strain evidence="6">Z1-6</strain>
    </source>
</reference>
<evidence type="ECO:0000256" key="3">
    <source>
        <dbReference type="SAM" id="SignalP"/>
    </source>
</evidence>
<dbReference type="PRINTS" id="PR00742">
    <property type="entry name" value="GLHYDRLASE35"/>
</dbReference>
<keyword evidence="3" id="KW-0732">Signal</keyword>
<dbReference type="EMBL" id="JAPOHD010000012">
    <property type="protein sequence ID" value="MCY1719989.1"/>
    <property type="molecule type" value="Genomic_DNA"/>
</dbReference>
<evidence type="ECO:0000259" key="5">
    <source>
        <dbReference type="Pfam" id="PF10435"/>
    </source>
</evidence>
<evidence type="ECO:0000256" key="2">
    <source>
        <dbReference type="RuleBase" id="RU003679"/>
    </source>
</evidence>
<comment type="caution">
    <text evidence="6">The sequence shown here is derived from an EMBL/GenBank/DDBJ whole genome shotgun (WGS) entry which is preliminary data.</text>
</comment>
<evidence type="ECO:0000313" key="7">
    <source>
        <dbReference type="Proteomes" id="UP001145087"/>
    </source>
</evidence>
<dbReference type="Pfam" id="PF10435">
    <property type="entry name" value="BetaGal_dom2"/>
    <property type="match status" value="1"/>
</dbReference>
<dbReference type="InterPro" id="IPR017853">
    <property type="entry name" value="GH"/>
</dbReference>
<feature type="signal peptide" evidence="3">
    <location>
        <begin position="1"/>
        <end position="19"/>
    </location>
</feature>
<dbReference type="PANTHER" id="PTHR23421">
    <property type="entry name" value="BETA-GALACTOSIDASE RELATED"/>
    <property type="match status" value="1"/>
</dbReference>
<dbReference type="InterPro" id="IPR001944">
    <property type="entry name" value="Glycoside_Hdrlase_35"/>
</dbReference>
<feature type="domain" description="Glycoside hydrolase 35 catalytic" evidence="4">
    <location>
        <begin position="61"/>
        <end position="422"/>
    </location>
</feature>
<dbReference type="InterPro" id="IPR037110">
    <property type="entry name" value="Betagal_dom2_sf"/>
</dbReference>
<dbReference type="Proteomes" id="UP001145087">
    <property type="component" value="Unassembled WGS sequence"/>
</dbReference>
<dbReference type="EC" id="3.2.1.23" evidence="6"/>
<keyword evidence="6" id="KW-0378">Hydrolase</keyword>
<dbReference type="InterPro" id="IPR018954">
    <property type="entry name" value="Betagal_dom2"/>
</dbReference>
<accession>A0A9X3F3Q8</accession>
<comment type="similarity">
    <text evidence="1 2">Belongs to the glycosyl hydrolase 35 family.</text>
</comment>
<evidence type="ECO:0000256" key="1">
    <source>
        <dbReference type="ARBA" id="ARBA00009809"/>
    </source>
</evidence>
<name>A0A9X3F3Q8_9BACT</name>
<dbReference type="Gene3D" id="3.20.20.80">
    <property type="entry name" value="Glycosidases"/>
    <property type="match status" value="1"/>
</dbReference>
<proteinExistence type="inferred from homology"/>
<dbReference type="Pfam" id="PF01301">
    <property type="entry name" value="Glyco_hydro_35"/>
    <property type="match status" value="1"/>
</dbReference>
<protein>
    <submittedName>
        <fullName evidence="6">Beta-galactosidase</fullName>
        <ecNumber evidence="6">3.2.1.23</ecNumber>
    </submittedName>
</protein>
<evidence type="ECO:0000259" key="4">
    <source>
        <dbReference type="Pfam" id="PF01301"/>
    </source>
</evidence>
<dbReference type="AlphaFoldDB" id="A0A9X3F3Q8"/>
<gene>
    <name evidence="6" type="ORF">OU798_06520</name>
</gene>
<dbReference type="SUPFAM" id="SSF51445">
    <property type="entry name" value="(Trans)glycosidases"/>
    <property type="match status" value="1"/>
</dbReference>